<feature type="region of interest" description="Disordered" evidence="1">
    <location>
        <begin position="76"/>
        <end position="131"/>
    </location>
</feature>
<dbReference type="GO" id="GO:0046872">
    <property type="term" value="F:metal ion binding"/>
    <property type="evidence" value="ECO:0007669"/>
    <property type="project" value="InterPro"/>
</dbReference>
<dbReference type="EMBL" id="CP136897">
    <property type="protein sequence ID" value="WOL16980.1"/>
    <property type="molecule type" value="Genomic_DNA"/>
</dbReference>
<protein>
    <submittedName>
        <fullName evidence="3">Protein PYRICULARIA ORYZAE RESISTANCE 21</fullName>
    </submittedName>
</protein>
<proteinExistence type="predicted"/>
<evidence type="ECO:0000313" key="4">
    <source>
        <dbReference type="Proteomes" id="UP001327560"/>
    </source>
</evidence>
<dbReference type="Proteomes" id="UP001327560">
    <property type="component" value="Chromosome 8"/>
</dbReference>
<evidence type="ECO:0000313" key="3">
    <source>
        <dbReference type="EMBL" id="WOL16980.1"/>
    </source>
</evidence>
<reference evidence="3 4" key="1">
    <citation type="submission" date="2023-10" db="EMBL/GenBank/DDBJ databases">
        <title>Chromosome-scale genome assembly provides insights into flower coloration mechanisms of Canna indica.</title>
        <authorList>
            <person name="Li C."/>
        </authorList>
    </citation>
    <scope>NUCLEOTIDE SEQUENCE [LARGE SCALE GENOMIC DNA]</scope>
    <source>
        <tissue evidence="3">Flower</tissue>
    </source>
</reference>
<dbReference type="PANTHER" id="PTHR47488:SF7">
    <property type="entry name" value="HEAVY METAL TRANSPORT_DETOXIFICATION SUPERFAMILY PROTEIN"/>
    <property type="match status" value="1"/>
</dbReference>
<organism evidence="3 4">
    <name type="scientific">Canna indica</name>
    <name type="common">Indian-shot</name>
    <dbReference type="NCBI Taxonomy" id="4628"/>
    <lineage>
        <taxon>Eukaryota</taxon>
        <taxon>Viridiplantae</taxon>
        <taxon>Streptophyta</taxon>
        <taxon>Embryophyta</taxon>
        <taxon>Tracheophyta</taxon>
        <taxon>Spermatophyta</taxon>
        <taxon>Magnoliopsida</taxon>
        <taxon>Liliopsida</taxon>
        <taxon>Zingiberales</taxon>
        <taxon>Cannaceae</taxon>
        <taxon>Canna</taxon>
    </lineage>
</organism>
<dbReference type="Gene3D" id="3.30.70.100">
    <property type="match status" value="1"/>
</dbReference>
<dbReference type="InterPro" id="IPR008160">
    <property type="entry name" value="Collagen"/>
</dbReference>
<dbReference type="Pfam" id="PF01391">
    <property type="entry name" value="Collagen"/>
    <property type="match status" value="1"/>
</dbReference>
<evidence type="ECO:0000259" key="2">
    <source>
        <dbReference type="PROSITE" id="PS50846"/>
    </source>
</evidence>
<evidence type="ECO:0000256" key="1">
    <source>
        <dbReference type="SAM" id="MobiDB-lite"/>
    </source>
</evidence>
<keyword evidence="4" id="KW-1185">Reference proteome</keyword>
<dbReference type="SUPFAM" id="SSF55008">
    <property type="entry name" value="HMA, heavy metal-associated domain"/>
    <property type="match status" value="1"/>
</dbReference>
<gene>
    <name evidence="3" type="ORF">Cni_G25768</name>
</gene>
<dbReference type="InterPro" id="IPR006121">
    <property type="entry name" value="HMA_dom"/>
</dbReference>
<dbReference type="PANTHER" id="PTHR47488">
    <property type="entry name" value="HEAVY METAL TRANSPORT/DETOXIFICATION SUPERFAMILY PROTEIN"/>
    <property type="match status" value="1"/>
</dbReference>
<dbReference type="AlphaFoldDB" id="A0AAQ3QQR1"/>
<dbReference type="PROSITE" id="PS50846">
    <property type="entry name" value="HMA_2"/>
    <property type="match status" value="1"/>
</dbReference>
<accession>A0AAQ3QQR1</accession>
<dbReference type="InterPro" id="IPR044169">
    <property type="entry name" value="PI21"/>
</dbReference>
<dbReference type="InterPro" id="IPR036163">
    <property type="entry name" value="HMA_dom_sf"/>
</dbReference>
<feature type="domain" description="HMA" evidence="2">
    <location>
        <begin position="5"/>
        <end position="75"/>
    </location>
</feature>
<name>A0AAQ3QQR1_9LILI</name>
<feature type="compositionally biased region" description="Pro residues" evidence="1">
    <location>
        <begin position="77"/>
        <end position="131"/>
    </location>
</feature>
<sequence>MADQIWTIILKVDLDCCNCSKKIRKVICKLQEKENISKVTYDDKSGTVTISGPFDAQRLAKKLKCKACKVIKSIDIKPPPPKLGPPGPPGPEGKQGPPGPPGKQGPPGPVGPPGPAGPVGPPGPVGPKGPPGPVNKAIIEVPVPLVYPYGPAFWCSCGSHGGDHRGCSCAKAQSQPMVPQNCQFVVSDDQYPPTCTVM</sequence>
<dbReference type="GO" id="GO:1900150">
    <property type="term" value="P:regulation of defense response to fungus"/>
    <property type="evidence" value="ECO:0007669"/>
    <property type="project" value="InterPro"/>
</dbReference>